<evidence type="ECO:0000313" key="2">
    <source>
        <dbReference type="EMBL" id="MFC5454595.1"/>
    </source>
</evidence>
<protein>
    <submittedName>
        <fullName evidence="2">Aminoglycoside phosphotransferase family protein</fullName>
    </submittedName>
</protein>
<feature type="domain" description="Aminoglycoside phosphotransferase" evidence="1">
    <location>
        <begin position="26"/>
        <end position="256"/>
    </location>
</feature>
<dbReference type="Pfam" id="PF01636">
    <property type="entry name" value="APH"/>
    <property type="match status" value="1"/>
</dbReference>
<keyword evidence="3" id="KW-1185">Reference proteome</keyword>
<dbReference type="RefSeq" id="WP_377164833.1">
    <property type="nucleotide sequence ID" value="NZ_JBHSMQ010000002.1"/>
</dbReference>
<proteinExistence type="predicted"/>
<evidence type="ECO:0000313" key="3">
    <source>
        <dbReference type="Proteomes" id="UP001596052"/>
    </source>
</evidence>
<accession>A0ABW0KMJ2</accession>
<reference evidence="3" key="1">
    <citation type="journal article" date="2019" name="Int. J. Syst. Evol. Microbiol.">
        <title>The Global Catalogue of Microorganisms (GCM) 10K type strain sequencing project: providing services to taxonomists for standard genome sequencing and annotation.</title>
        <authorList>
            <consortium name="The Broad Institute Genomics Platform"/>
            <consortium name="The Broad Institute Genome Sequencing Center for Infectious Disease"/>
            <person name="Wu L."/>
            <person name="Ma J."/>
        </authorList>
    </citation>
    <scope>NUCLEOTIDE SEQUENCE [LARGE SCALE GENOMIC DNA]</scope>
    <source>
        <strain evidence="3">CGMCC 4.1469</strain>
    </source>
</reference>
<dbReference type="Gene3D" id="3.90.1200.10">
    <property type="match status" value="1"/>
</dbReference>
<sequence length="329" mass="38093">MLPEHEALLFFTRQQFPELNSTPCEVEVILKGASDRHFYRLNWQADRAPMILMVYTLARRDNPKFVPATLRLRKIGANVPQVYAFDEQRLCVWLEDLGRIDLQSFNERPWDLRMPLYQATLREAAKFHEVTESTLTPADIDELEPGFDEALYEWEQGYFLEHFVVGYLGREHDTPEFEAAHESLRQLRRHLSRLQRCLVHRDFQSQNVLIRAGEAWLVDYQGLRLGLAEYDLASLLYDPYVNLTKSERGSLLRYYAEHRGLSLSDVSHVFYLCAAQRLMQALGAYANLSRNLGKPHYEQHIPAAVSNLAEVCAEGQGLQELRMFFAGGL</sequence>
<evidence type="ECO:0000259" key="1">
    <source>
        <dbReference type="Pfam" id="PF01636"/>
    </source>
</evidence>
<organism evidence="2 3">
    <name type="scientific">Prosthecobacter fluviatilis</name>
    <dbReference type="NCBI Taxonomy" id="445931"/>
    <lineage>
        <taxon>Bacteria</taxon>
        <taxon>Pseudomonadati</taxon>
        <taxon>Verrucomicrobiota</taxon>
        <taxon>Verrucomicrobiia</taxon>
        <taxon>Verrucomicrobiales</taxon>
        <taxon>Verrucomicrobiaceae</taxon>
        <taxon>Prosthecobacter</taxon>
    </lineage>
</organism>
<name>A0ABW0KMJ2_9BACT</name>
<comment type="caution">
    <text evidence="2">The sequence shown here is derived from an EMBL/GenBank/DDBJ whole genome shotgun (WGS) entry which is preliminary data.</text>
</comment>
<dbReference type="Proteomes" id="UP001596052">
    <property type="component" value="Unassembled WGS sequence"/>
</dbReference>
<dbReference type="EMBL" id="JBHSMQ010000002">
    <property type="protein sequence ID" value="MFC5454595.1"/>
    <property type="molecule type" value="Genomic_DNA"/>
</dbReference>
<dbReference type="InterPro" id="IPR002575">
    <property type="entry name" value="Aminoglycoside_PTrfase"/>
</dbReference>
<dbReference type="SUPFAM" id="SSF56112">
    <property type="entry name" value="Protein kinase-like (PK-like)"/>
    <property type="match status" value="1"/>
</dbReference>
<dbReference type="InterPro" id="IPR011009">
    <property type="entry name" value="Kinase-like_dom_sf"/>
</dbReference>
<gene>
    <name evidence="2" type="ORF">ACFQDI_07025</name>
</gene>
<dbReference type="Gene3D" id="3.30.200.20">
    <property type="entry name" value="Phosphorylase Kinase, domain 1"/>
    <property type="match status" value="1"/>
</dbReference>